<accession>A0A066YWB3</accession>
<gene>
    <name evidence="3" type="ORF">KCH_59030</name>
</gene>
<organism evidence="3 4">
    <name type="scientific">Kitasatospora cheerisanensis KCTC 2395</name>
    <dbReference type="NCBI Taxonomy" id="1348663"/>
    <lineage>
        <taxon>Bacteria</taxon>
        <taxon>Bacillati</taxon>
        <taxon>Actinomycetota</taxon>
        <taxon>Actinomycetes</taxon>
        <taxon>Kitasatosporales</taxon>
        <taxon>Streptomycetaceae</taxon>
        <taxon>Kitasatospora</taxon>
    </lineage>
</organism>
<evidence type="ECO:0000256" key="2">
    <source>
        <dbReference type="SAM" id="Phobius"/>
    </source>
</evidence>
<dbReference type="AlphaFoldDB" id="A0A066YWB3"/>
<dbReference type="EMBL" id="JNBY01000112">
    <property type="protein sequence ID" value="KDN82396.1"/>
    <property type="molecule type" value="Genomic_DNA"/>
</dbReference>
<evidence type="ECO:0000313" key="3">
    <source>
        <dbReference type="EMBL" id="KDN82396.1"/>
    </source>
</evidence>
<keyword evidence="2" id="KW-1133">Transmembrane helix</keyword>
<dbReference type="Proteomes" id="UP000027178">
    <property type="component" value="Unassembled WGS sequence"/>
</dbReference>
<feature type="transmembrane region" description="Helical" evidence="2">
    <location>
        <begin position="119"/>
        <end position="136"/>
    </location>
</feature>
<dbReference type="HOGENOM" id="CLU_062026_0_0_11"/>
<evidence type="ECO:0000256" key="1">
    <source>
        <dbReference type="SAM" id="MobiDB-lite"/>
    </source>
</evidence>
<evidence type="ECO:0000313" key="4">
    <source>
        <dbReference type="Proteomes" id="UP000027178"/>
    </source>
</evidence>
<sequence length="338" mass="37396">MTATDISGVAARHVRPRPEKKQPNRDPRYLALRNFAISMSVFNIFGYTLLGFEQPWLWPLICAPFGYVVEIVLEMISAWAQERTPRFRGNGLRGLYEFLLPSHITALAANMLLYANDRLLPILLAVFIGVAAKHVLQAPVYGRMRHFMNPSNFGITMALVLFGSWLSIAPPYEFTENANTFFRIGIPLIITTAGTVINAMLTKRIPLIVGWLGGFVIQALLRHWIWDVAIFSALGPMSGVAFVLYTNYMITDPGTTPSKGRNQFMFGSSVAMVYGVLMLFNVVYTLFFATTIVCGLRGAGWWVAHFRNRSKQGSGPVAVPSGQSGAPERPMGNEAVAA</sequence>
<protein>
    <recommendedName>
        <fullName evidence="5">Enediyne biosynthesis protein</fullName>
    </recommendedName>
</protein>
<comment type="caution">
    <text evidence="3">The sequence shown here is derived from an EMBL/GenBank/DDBJ whole genome shotgun (WGS) entry which is preliminary data.</text>
</comment>
<feature type="region of interest" description="Disordered" evidence="1">
    <location>
        <begin position="311"/>
        <end position="338"/>
    </location>
</feature>
<feature type="transmembrane region" description="Helical" evidence="2">
    <location>
        <begin position="180"/>
        <end position="201"/>
    </location>
</feature>
<dbReference type="PATRIC" id="fig|1348663.4.peg.5713"/>
<feature type="transmembrane region" description="Helical" evidence="2">
    <location>
        <begin position="148"/>
        <end position="168"/>
    </location>
</feature>
<reference evidence="3 4" key="1">
    <citation type="submission" date="2014-05" db="EMBL/GenBank/DDBJ databases">
        <title>Draft Genome Sequence of Kitasatospora cheerisanensis KCTC 2395.</title>
        <authorList>
            <person name="Nam D.H."/>
        </authorList>
    </citation>
    <scope>NUCLEOTIDE SEQUENCE [LARGE SCALE GENOMIC DNA]</scope>
    <source>
        <strain evidence="3 4">KCTC 2395</strain>
    </source>
</reference>
<dbReference type="RefSeq" id="WP_035867489.1">
    <property type="nucleotide sequence ID" value="NZ_KK853997.1"/>
</dbReference>
<feature type="transmembrane region" description="Helical" evidence="2">
    <location>
        <begin position="231"/>
        <end position="250"/>
    </location>
</feature>
<keyword evidence="2" id="KW-0472">Membrane</keyword>
<dbReference type="eggNOG" id="COG4658">
    <property type="taxonomic scope" value="Bacteria"/>
</dbReference>
<name>A0A066YWB3_9ACTN</name>
<evidence type="ECO:0008006" key="5">
    <source>
        <dbReference type="Google" id="ProtNLM"/>
    </source>
</evidence>
<keyword evidence="4" id="KW-1185">Reference proteome</keyword>
<proteinExistence type="predicted"/>
<feature type="transmembrane region" description="Helical" evidence="2">
    <location>
        <begin position="262"/>
        <end position="280"/>
    </location>
</feature>
<feature type="transmembrane region" description="Helical" evidence="2">
    <location>
        <begin position="56"/>
        <end position="73"/>
    </location>
</feature>
<feature type="transmembrane region" description="Helical" evidence="2">
    <location>
        <begin position="208"/>
        <end position="225"/>
    </location>
</feature>
<keyword evidence="2" id="KW-0812">Transmembrane</keyword>
<feature type="transmembrane region" description="Helical" evidence="2">
    <location>
        <begin position="30"/>
        <end position="50"/>
    </location>
</feature>